<dbReference type="InterPro" id="IPR021150">
    <property type="entry name" value="Ubiq_cyt_c_chap"/>
</dbReference>
<accession>A0ABN0ZZC4</accession>
<evidence type="ECO:0000259" key="2">
    <source>
        <dbReference type="Pfam" id="PF03981"/>
    </source>
</evidence>
<sequence>MSFLNELFGRKNPNLVMQPLYNAVIAEGRRPDWYEKGAVPDSLDGRFDMIAAILCAVLIRLDQSDEARQEIAWLTELFVTDMEGQLRQIGIGDLIVGKRVGDMMSALGGRLGAYGEALSGNTGLADALVRNLYRGEAPEQSALDFTTTGFKDFYEHLVGMTTDQIISGNIAKASS</sequence>
<organism evidence="3 4">
    <name type="scientific">Parasphingorhabdus litoris</name>
    <dbReference type="NCBI Taxonomy" id="394733"/>
    <lineage>
        <taxon>Bacteria</taxon>
        <taxon>Pseudomonadati</taxon>
        <taxon>Pseudomonadota</taxon>
        <taxon>Alphaproteobacteria</taxon>
        <taxon>Sphingomonadales</taxon>
        <taxon>Sphingomonadaceae</taxon>
        <taxon>Parasphingorhabdus</taxon>
    </lineage>
</organism>
<dbReference type="EMBL" id="BAAAEM010000002">
    <property type="protein sequence ID" value="GAA0463773.1"/>
    <property type="molecule type" value="Genomic_DNA"/>
</dbReference>
<comment type="similarity">
    <text evidence="1">Belongs to the UPF0174 family.</text>
</comment>
<dbReference type="RefSeq" id="WP_229954405.1">
    <property type="nucleotide sequence ID" value="NZ_BAAAEM010000002.1"/>
</dbReference>
<gene>
    <name evidence="3" type="ORF">GCM10009096_00310</name>
</gene>
<dbReference type="Proteomes" id="UP001500713">
    <property type="component" value="Unassembled WGS sequence"/>
</dbReference>
<keyword evidence="4" id="KW-1185">Reference proteome</keyword>
<comment type="caution">
    <text evidence="3">The sequence shown here is derived from an EMBL/GenBank/DDBJ whole genome shotgun (WGS) entry which is preliminary data.</text>
</comment>
<evidence type="ECO:0000313" key="3">
    <source>
        <dbReference type="EMBL" id="GAA0463773.1"/>
    </source>
</evidence>
<proteinExistence type="inferred from homology"/>
<name>A0ABN0ZZC4_9SPHN</name>
<evidence type="ECO:0000313" key="4">
    <source>
        <dbReference type="Proteomes" id="UP001500713"/>
    </source>
</evidence>
<evidence type="ECO:0000256" key="1">
    <source>
        <dbReference type="ARBA" id="ARBA00006436"/>
    </source>
</evidence>
<reference evidence="3 4" key="1">
    <citation type="journal article" date="2019" name="Int. J. Syst. Evol. Microbiol.">
        <title>The Global Catalogue of Microorganisms (GCM) 10K type strain sequencing project: providing services to taxonomists for standard genome sequencing and annotation.</title>
        <authorList>
            <consortium name="The Broad Institute Genomics Platform"/>
            <consortium name="The Broad Institute Genome Sequencing Center for Infectious Disease"/>
            <person name="Wu L."/>
            <person name="Ma J."/>
        </authorList>
    </citation>
    <scope>NUCLEOTIDE SEQUENCE [LARGE SCALE GENOMIC DNA]</scope>
    <source>
        <strain evidence="3 4">JCM 14162</strain>
    </source>
</reference>
<feature type="domain" description="Ubiquinol-cytochrome c chaperone" evidence="2">
    <location>
        <begin position="37"/>
        <end position="142"/>
    </location>
</feature>
<protein>
    <submittedName>
        <fullName evidence="3">Ubiquinol-cytochrome C chaperone family protein</fullName>
    </submittedName>
</protein>
<dbReference type="Pfam" id="PF03981">
    <property type="entry name" value="Ubiq_cyt_C_chap"/>
    <property type="match status" value="1"/>
</dbReference>